<protein>
    <submittedName>
        <fullName evidence="1">Uncharacterized protein</fullName>
    </submittedName>
</protein>
<evidence type="ECO:0000313" key="2">
    <source>
        <dbReference type="Proteomes" id="UP000567795"/>
    </source>
</evidence>
<dbReference type="EMBL" id="JACBZD010000001">
    <property type="protein sequence ID" value="NYI07328.1"/>
    <property type="molecule type" value="Genomic_DNA"/>
</dbReference>
<organism evidence="1 2">
    <name type="scientific">Allostreptomyces psammosilenae</name>
    <dbReference type="NCBI Taxonomy" id="1892865"/>
    <lineage>
        <taxon>Bacteria</taxon>
        <taxon>Bacillati</taxon>
        <taxon>Actinomycetota</taxon>
        <taxon>Actinomycetes</taxon>
        <taxon>Kitasatosporales</taxon>
        <taxon>Streptomycetaceae</taxon>
        <taxon>Allostreptomyces</taxon>
    </lineage>
</organism>
<gene>
    <name evidence="1" type="ORF">FHU37_004271</name>
</gene>
<sequence length="35" mass="3875">MNRMCPAPVKCFADLATRRLHVDLMLVSAAACRRG</sequence>
<reference evidence="1 2" key="1">
    <citation type="submission" date="2020-07" db="EMBL/GenBank/DDBJ databases">
        <title>Sequencing the genomes of 1000 actinobacteria strains.</title>
        <authorList>
            <person name="Klenk H.-P."/>
        </authorList>
    </citation>
    <scope>NUCLEOTIDE SEQUENCE [LARGE SCALE GENOMIC DNA]</scope>
    <source>
        <strain evidence="1 2">DSM 42178</strain>
    </source>
</reference>
<keyword evidence="2" id="KW-1185">Reference proteome</keyword>
<accession>A0A853A9Z0</accession>
<name>A0A853A9Z0_9ACTN</name>
<proteinExistence type="predicted"/>
<evidence type="ECO:0000313" key="1">
    <source>
        <dbReference type="EMBL" id="NYI07328.1"/>
    </source>
</evidence>
<dbReference type="AlphaFoldDB" id="A0A853A9Z0"/>
<comment type="caution">
    <text evidence="1">The sequence shown here is derived from an EMBL/GenBank/DDBJ whole genome shotgun (WGS) entry which is preliminary data.</text>
</comment>
<dbReference type="Proteomes" id="UP000567795">
    <property type="component" value="Unassembled WGS sequence"/>
</dbReference>